<feature type="non-terminal residue" evidence="3">
    <location>
        <position position="1"/>
    </location>
</feature>
<comment type="caution">
    <text evidence="3">The sequence shown here is derived from an EMBL/GenBank/DDBJ whole genome shotgun (WGS) entry which is preliminary data.</text>
</comment>
<sequence>MKRSRREKEAARGEITLGNGGGYDDCSILRLPEACLAHVISLLTPTDACCSSAVSSTFQAVASSDTVWECFLPPGYRSMLARADHPVDFTSTKKELFLSLAQDHILLDQGTKSFWLERTSGAKCYMLSSRSVTITWVDNPVYWRRIYLPDSRFEEATELLAVCWFDVFDSFECKELSPNKKYAAYLVFNLADESCGLGYCPTQEAFIYMGDQIVSAKRVVSFYPPTATQGTRLCSSDGGSDSGMDRRGDVDEGGGPAEDETIPVSYPSDRDDGWMEVELGEFYNHHGDIGEMVSIRLTEIVQLHWKKGIVFGGHGNKTEKLDMEQVITTGTKSRFVRLVEAT</sequence>
<feature type="region of interest" description="Disordered" evidence="1">
    <location>
        <begin position="232"/>
        <end position="261"/>
    </location>
</feature>
<dbReference type="Pfam" id="PF12937">
    <property type="entry name" value="F-box-like"/>
    <property type="match status" value="1"/>
</dbReference>
<keyword evidence="4" id="KW-1185">Reference proteome</keyword>
<dbReference type="InterPro" id="IPR001810">
    <property type="entry name" value="F-box_dom"/>
</dbReference>
<proteinExistence type="predicted"/>
<name>A0A5J9SW28_9POAL</name>
<gene>
    <name evidence="3" type="ORF">EJB05_51287</name>
</gene>
<accession>A0A5J9SW28</accession>
<dbReference type="PANTHER" id="PTHR32278">
    <property type="entry name" value="F-BOX DOMAIN-CONTAINING PROTEIN"/>
    <property type="match status" value="1"/>
</dbReference>
<evidence type="ECO:0000313" key="3">
    <source>
        <dbReference type="EMBL" id="TVU03185.1"/>
    </source>
</evidence>
<dbReference type="PANTHER" id="PTHR32278:SF147">
    <property type="entry name" value="F-BOX DOMAIN CONTAINING PROTEIN, EXPRESSED"/>
    <property type="match status" value="1"/>
</dbReference>
<organism evidence="3 4">
    <name type="scientific">Eragrostis curvula</name>
    <name type="common">weeping love grass</name>
    <dbReference type="NCBI Taxonomy" id="38414"/>
    <lineage>
        <taxon>Eukaryota</taxon>
        <taxon>Viridiplantae</taxon>
        <taxon>Streptophyta</taxon>
        <taxon>Embryophyta</taxon>
        <taxon>Tracheophyta</taxon>
        <taxon>Spermatophyta</taxon>
        <taxon>Magnoliopsida</taxon>
        <taxon>Liliopsida</taxon>
        <taxon>Poales</taxon>
        <taxon>Poaceae</taxon>
        <taxon>PACMAD clade</taxon>
        <taxon>Chloridoideae</taxon>
        <taxon>Eragrostideae</taxon>
        <taxon>Eragrostidinae</taxon>
        <taxon>Eragrostis</taxon>
    </lineage>
</organism>
<evidence type="ECO:0000313" key="4">
    <source>
        <dbReference type="Proteomes" id="UP000324897"/>
    </source>
</evidence>
<evidence type="ECO:0000259" key="2">
    <source>
        <dbReference type="PROSITE" id="PS50181"/>
    </source>
</evidence>
<dbReference type="SUPFAM" id="SSF81383">
    <property type="entry name" value="F-box domain"/>
    <property type="match status" value="1"/>
</dbReference>
<dbReference type="Gramene" id="TVU03185">
    <property type="protein sequence ID" value="TVU03185"/>
    <property type="gene ID" value="EJB05_51287"/>
</dbReference>
<dbReference type="InterPro" id="IPR036047">
    <property type="entry name" value="F-box-like_dom_sf"/>
</dbReference>
<dbReference type="Pfam" id="PF14299">
    <property type="entry name" value="PP2"/>
    <property type="match status" value="1"/>
</dbReference>
<dbReference type="Proteomes" id="UP000324897">
    <property type="component" value="Unassembled WGS sequence"/>
</dbReference>
<protein>
    <recommendedName>
        <fullName evidence="2">F-box domain-containing protein</fullName>
    </recommendedName>
</protein>
<feature type="domain" description="F-box" evidence="2">
    <location>
        <begin position="25"/>
        <end position="71"/>
    </location>
</feature>
<dbReference type="CDD" id="cd22162">
    <property type="entry name" value="F-box_AtSKIP3-like"/>
    <property type="match status" value="1"/>
</dbReference>
<evidence type="ECO:0000256" key="1">
    <source>
        <dbReference type="SAM" id="MobiDB-lite"/>
    </source>
</evidence>
<dbReference type="EMBL" id="RWGY01000213">
    <property type="protein sequence ID" value="TVU03185.1"/>
    <property type="molecule type" value="Genomic_DNA"/>
</dbReference>
<dbReference type="OrthoDB" id="1918565at2759"/>
<dbReference type="PROSITE" id="PS50181">
    <property type="entry name" value="FBOX"/>
    <property type="match status" value="1"/>
</dbReference>
<dbReference type="Gene3D" id="1.20.1280.50">
    <property type="match status" value="1"/>
</dbReference>
<reference evidence="3 4" key="1">
    <citation type="journal article" date="2019" name="Sci. Rep.">
        <title>A high-quality genome of Eragrostis curvula grass provides insights into Poaceae evolution and supports new strategies to enhance forage quality.</title>
        <authorList>
            <person name="Carballo J."/>
            <person name="Santos B.A.C.M."/>
            <person name="Zappacosta D."/>
            <person name="Garbus I."/>
            <person name="Selva J.P."/>
            <person name="Gallo C.A."/>
            <person name="Diaz A."/>
            <person name="Albertini E."/>
            <person name="Caccamo M."/>
            <person name="Echenique V."/>
        </authorList>
    </citation>
    <scope>NUCLEOTIDE SEQUENCE [LARGE SCALE GENOMIC DNA]</scope>
    <source>
        <strain evidence="4">cv. Victoria</strain>
        <tissue evidence="3">Leaf</tissue>
    </source>
</reference>
<dbReference type="InterPro" id="IPR025886">
    <property type="entry name" value="PP2-like"/>
</dbReference>
<dbReference type="AlphaFoldDB" id="A0A5J9SW28"/>